<feature type="domain" description="Beta-lactamase-related" evidence="2">
    <location>
        <begin position="67"/>
        <end position="385"/>
    </location>
</feature>
<dbReference type="Pfam" id="PF00144">
    <property type="entry name" value="Beta-lactamase"/>
    <property type="match status" value="1"/>
</dbReference>
<dbReference type="PANTHER" id="PTHR46825">
    <property type="entry name" value="D-ALANYL-D-ALANINE-CARBOXYPEPTIDASE/ENDOPEPTIDASE AMPH"/>
    <property type="match status" value="1"/>
</dbReference>
<dbReference type="PANTHER" id="PTHR46825:SF15">
    <property type="entry name" value="BETA-LACTAMASE-RELATED DOMAIN-CONTAINING PROTEIN"/>
    <property type="match status" value="1"/>
</dbReference>
<reference evidence="3 4" key="1">
    <citation type="submission" date="2016-12" db="EMBL/GenBank/DDBJ databases">
        <authorList>
            <person name="Song W.-J."/>
            <person name="Kurnit D.M."/>
        </authorList>
    </citation>
    <scope>NUCLEOTIDE SEQUENCE [LARGE SCALE GENOMIC DNA]</scope>
    <source>
        <strain evidence="3 4">DSM 19599</strain>
    </source>
</reference>
<accession>A0A1M7ZRI2</accession>
<feature type="region of interest" description="Disordered" evidence="1">
    <location>
        <begin position="540"/>
        <end position="561"/>
    </location>
</feature>
<dbReference type="STRING" id="1123029.SAMN02745172_04194"/>
<dbReference type="Gene3D" id="2.40.128.600">
    <property type="match status" value="1"/>
</dbReference>
<dbReference type="InterPro" id="IPR050491">
    <property type="entry name" value="AmpC-like"/>
</dbReference>
<evidence type="ECO:0000313" key="3">
    <source>
        <dbReference type="EMBL" id="SHO67513.1"/>
    </source>
</evidence>
<organism evidence="3 4">
    <name type="scientific">Pseudoxanthobacter soli DSM 19599</name>
    <dbReference type="NCBI Taxonomy" id="1123029"/>
    <lineage>
        <taxon>Bacteria</taxon>
        <taxon>Pseudomonadati</taxon>
        <taxon>Pseudomonadota</taxon>
        <taxon>Alphaproteobacteria</taxon>
        <taxon>Hyphomicrobiales</taxon>
        <taxon>Segnochrobactraceae</taxon>
        <taxon>Pseudoxanthobacter</taxon>
    </lineage>
</organism>
<protein>
    <submittedName>
        <fullName evidence="3">CubicO group peptidase, beta-lactamase class C family</fullName>
    </submittedName>
</protein>
<evidence type="ECO:0000259" key="2">
    <source>
        <dbReference type="Pfam" id="PF00144"/>
    </source>
</evidence>
<evidence type="ECO:0000256" key="1">
    <source>
        <dbReference type="SAM" id="MobiDB-lite"/>
    </source>
</evidence>
<proteinExistence type="predicted"/>
<dbReference type="EMBL" id="FRXO01000015">
    <property type="protein sequence ID" value="SHO67513.1"/>
    <property type="molecule type" value="Genomic_DNA"/>
</dbReference>
<evidence type="ECO:0000313" key="4">
    <source>
        <dbReference type="Proteomes" id="UP000186406"/>
    </source>
</evidence>
<dbReference type="InterPro" id="IPR012338">
    <property type="entry name" value="Beta-lactam/transpept-like"/>
</dbReference>
<feature type="region of interest" description="Disordered" evidence="1">
    <location>
        <begin position="424"/>
        <end position="443"/>
    </location>
</feature>
<keyword evidence="4" id="KW-1185">Reference proteome</keyword>
<dbReference type="Proteomes" id="UP000186406">
    <property type="component" value="Unassembled WGS sequence"/>
</dbReference>
<dbReference type="Gene3D" id="3.40.710.10">
    <property type="entry name" value="DD-peptidase/beta-lactamase superfamily"/>
    <property type="match status" value="1"/>
</dbReference>
<dbReference type="InterPro" id="IPR001466">
    <property type="entry name" value="Beta-lactam-related"/>
</dbReference>
<feature type="compositionally biased region" description="Basic and acidic residues" evidence="1">
    <location>
        <begin position="541"/>
        <end position="555"/>
    </location>
</feature>
<dbReference type="SUPFAM" id="SSF56601">
    <property type="entry name" value="beta-lactamase/transpeptidase-like"/>
    <property type="match status" value="1"/>
</dbReference>
<dbReference type="AlphaFoldDB" id="A0A1M7ZRI2"/>
<sequence>MVGRFVRTAFGVLLRPAGPVARGIGFVAATVLAVGLSAAPAAAQQGGAGELAPGVVKQRVAKFAPKLDALVRQAMKDFAVPGAVVGIVNRDGLVYAKGFGVRSLADKRPVDAKTVFQIASVTKSFLSTTLAMAVDEGKLGWDARVADLMPGFTLSDPWVTREFEVQDLVAQRSGLPAYVNDVMGYLGYKDGRRVYELRSIPFASSFRSKFAYTNLPSLIGGMILADRYEVGSWEELVHAELLEPLGMTSTSFTMADIADAANHAEGHRFTTHGAEQIPFNVNIPYRLGPGGEMNSNLEDMARWVRFQLAGGVWDGKRLVSEEALDQTRLPRIAIGGNLSYANGWFVSATSRGQLVWHGGSSQGFNAYIGFMPEAGFGVIVLNNLRDQGLPTFSTGLAKWINTELLDQKGDDSALKVALKQSQDAVAENEAGEQPPADRTPPGDLARFAGAYSSDMLGPARIAVDGDRLVLTLEETGAKIAFVPYNNTIFMARMLVSGPMNGVETADEIPIGMSQFILNGENVYSRMLLDWNDQTTTFWRTGEPREDTLPDDHAPPDDVIVE</sequence>
<name>A0A1M7ZRI2_9HYPH</name>
<gene>
    <name evidence="3" type="ORF">SAMN02745172_04194</name>
</gene>